<dbReference type="EMBL" id="BJXA01000134">
    <property type="protein sequence ID" value="GEM44094.1"/>
    <property type="molecule type" value="Genomic_DNA"/>
</dbReference>
<feature type="transmembrane region" description="Helical" evidence="1">
    <location>
        <begin position="21"/>
        <end position="41"/>
    </location>
</feature>
<feature type="transmembrane region" description="Helical" evidence="1">
    <location>
        <begin position="110"/>
        <end position="129"/>
    </location>
</feature>
<keyword evidence="1" id="KW-0472">Membrane</keyword>
<sequence>MTAITPSSNTRPARWATPVHFAGSTLLGLVGLAHLLVVHVFNGDDGPAEEVVNAMSAQVTGSMFDGGRQLSVFDLNTGYSVGMGFLGLLFGLLAIAAAHGAPELITRWSLFNGVCVAAAGGTFWIACLYFPEPAIVVSGLATLCFAAVLVGGNRDTA</sequence>
<proteinExistence type="predicted"/>
<dbReference type="AlphaFoldDB" id="A0A511MU34"/>
<dbReference type="NCBIfam" id="NF047765">
    <property type="entry name" value="LIC_13387_fam"/>
    <property type="match status" value="1"/>
</dbReference>
<reference evidence="2 3" key="1">
    <citation type="submission" date="2019-07" db="EMBL/GenBank/DDBJ databases">
        <title>Whole genome shotgun sequence of Nocardia ninae NBRC 108245.</title>
        <authorList>
            <person name="Hosoyama A."/>
            <person name="Uohara A."/>
            <person name="Ohji S."/>
            <person name="Ichikawa N."/>
        </authorList>
    </citation>
    <scope>NUCLEOTIDE SEQUENCE [LARGE SCALE GENOMIC DNA]</scope>
    <source>
        <strain evidence="2 3">NBRC 108245</strain>
    </source>
</reference>
<protein>
    <submittedName>
        <fullName evidence="2">Uncharacterized protein</fullName>
    </submittedName>
</protein>
<evidence type="ECO:0000256" key="1">
    <source>
        <dbReference type="SAM" id="Phobius"/>
    </source>
</evidence>
<feature type="transmembrane region" description="Helical" evidence="1">
    <location>
        <begin position="135"/>
        <end position="152"/>
    </location>
</feature>
<dbReference type="Proteomes" id="UP000321424">
    <property type="component" value="Unassembled WGS sequence"/>
</dbReference>
<dbReference type="InterPro" id="IPR058068">
    <property type="entry name" value="LIC_13387-like"/>
</dbReference>
<accession>A0A511MU34</accession>
<feature type="transmembrane region" description="Helical" evidence="1">
    <location>
        <begin position="78"/>
        <end position="98"/>
    </location>
</feature>
<evidence type="ECO:0000313" key="2">
    <source>
        <dbReference type="EMBL" id="GEM44094.1"/>
    </source>
</evidence>
<keyword evidence="1" id="KW-1133">Transmembrane helix</keyword>
<keyword evidence="3" id="KW-1185">Reference proteome</keyword>
<dbReference type="OrthoDB" id="4546209at2"/>
<name>A0A511MU34_9NOCA</name>
<keyword evidence="1" id="KW-0812">Transmembrane</keyword>
<dbReference type="RefSeq" id="WP_147143752.1">
    <property type="nucleotide sequence ID" value="NZ_BJXA01000134.1"/>
</dbReference>
<evidence type="ECO:0000313" key="3">
    <source>
        <dbReference type="Proteomes" id="UP000321424"/>
    </source>
</evidence>
<gene>
    <name evidence="2" type="ORF">NN4_86130</name>
</gene>
<organism evidence="2 3">
    <name type="scientific">Nocardia ninae NBRC 108245</name>
    <dbReference type="NCBI Taxonomy" id="1210091"/>
    <lineage>
        <taxon>Bacteria</taxon>
        <taxon>Bacillati</taxon>
        <taxon>Actinomycetota</taxon>
        <taxon>Actinomycetes</taxon>
        <taxon>Mycobacteriales</taxon>
        <taxon>Nocardiaceae</taxon>
        <taxon>Nocardia</taxon>
    </lineage>
</organism>
<comment type="caution">
    <text evidence="2">The sequence shown here is derived from an EMBL/GenBank/DDBJ whole genome shotgun (WGS) entry which is preliminary data.</text>
</comment>